<sequence length="145" mass="16313">MEHAEEDAPTCAPQRWLRQGLVGSGQEAARENLHGMAAQEACYEGVPHLWQECWAQQQLTEAPPAEGTSEDIVRECGQCNDLGDTESIRGDKGWSGRQRQPYAEITIAHRRILILHLMPFSEEIFACVSSTFLEHQDSLGMYHMC</sequence>
<accession>A0A0A9DI70</accession>
<reference evidence="1" key="2">
    <citation type="journal article" date="2015" name="Data Brief">
        <title>Shoot transcriptome of the giant reed, Arundo donax.</title>
        <authorList>
            <person name="Barrero R.A."/>
            <person name="Guerrero F.D."/>
            <person name="Moolhuijzen P."/>
            <person name="Goolsby J.A."/>
            <person name="Tidwell J."/>
            <person name="Bellgard S.E."/>
            <person name="Bellgard M.I."/>
        </authorList>
    </citation>
    <scope>NUCLEOTIDE SEQUENCE</scope>
    <source>
        <tissue evidence="1">Shoot tissue taken approximately 20 cm above the soil surface</tissue>
    </source>
</reference>
<proteinExistence type="predicted"/>
<organism evidence="1">
    <name type="scientific">Arundo donax</name>
    <name type="common">Giant reed</name>
    <name type="synonym">Donax arundinaceus</name>
    <dbReference type="NCBI Taxonomy" id="35708"/>
    <lineage>
        <taxon>Eukaryota</taxon>
        <taxon>Viridiplantae</taxon>
        <taxon>Streptophyta</taxon>
        <taxon>Embryophyta</taxon>
        <taxon>Tracheophyta</taxon>
        <taxon>Spermatophyta</taxon>
        <taxon>Magnoliopsida</taxon>
        <taxon>Liliopsida</taxon>
        <taxon>Poales</taxon>
        <taxon>Poaceae</taxon>
        <taxon>PACMAD clade</taxon>
        <taxon>Arundinoideae</taxon>
        <taxon>Arundineae</taxon>
        <taxon>Arundo</taxon>
    </lineage>
</organism>
<name>A0A0A9DI70_ARUDO</name>
<reference evidence="1" key="1">
    <citation type="submission" date="2014-09" db="EMBL/GenBank/DDBJ databases">
        <authorList>
            <person name="Magalhaes I.L.F."/>
            <person name="Oliveira U."/>
            <person name="Santos F.R."/>
            <person name="Vidigal T.H.D.A."/>
            <person name="Brescovit A.D."/>
            <person name="Santos A.J."/>
        </authorList>
    </citation>
    <scope>NUCLEOTIDE SEQUENCE</scope>
    <source>
        <tissue evidence="1">Shoot tissue taken approximately 20 cm above the soil surface</tissue>
    </source>
</reference>
<dbReference type="AlphaFoldDB" id="A0A0A9DI70"/>
<evidence type="ECO:0000313" key="1">
    <source>
        <dbReference type="EMBL" id="JAD83467.1"/>
    </source>
</evidence>
<dbReference type="EMBL" id="GBRH01214428">
    <property type="protein sequence ID" value="JAD83467.1"/>
    <property type="molecule type" value="Transcribed_RNA"/>
</dbReference>
<protein>
    <submittedName>
        <fullName evidence="1">Uncharacterized protein</fullName>
    </submittedName>
</protein>